<dbReference type="EMBL" id="JBEPMO010000008">
    <property type="protein sequence ID" value="MET3732023.1"/>
    <property type="molecule type" value="Genomic_DNA"/>
</dbReference>
<proteinExistence type="predicted"/>
<keyword evidence="4" id="KW-1185">Reference proteome</keyword>
<dbReference type="NCBIfam" id="TIGR04131">
    <property type="entry name" value="Bac_Flav_CTERM"/>
    <property type="match status" value="1"/>
</dbReference>
<dbReference type="InterPro" id="IPR026341">
    <property type="entry name" value="T9SS_type_B"/>
</dbReference>
<dbReference type="PROSITE" id="PS50835">
    <property type="entry name" value="IG_LIKE"/>
    <property type="match status" value="1"/>
</dbReference>
<accession>A0ABV2LTZ1</accession>
<dbReference type="InterPro" id="IPR049804">
    <property type="entry name" value="Choice_anch_L"/>
</dbReference>
<dbReference type="Proteomes" id="UP001549146">
    <property type="component" value="Unassembled WGS sequence"/>
</dbReference>
<dbReference type="InterPro" id="IPR007110">
    <property type="entry name" value="Ig-like_dom"/>
</dbReference>
<dbReference type="Pfam" id="PF13585">
    <property type="entry name" value="CHU_C"/>
    <property type="match status" value="1"/>
</dbReference>
<dbReference type="NCBIfam" id="NF038133">
    <property type="entry name" value="choice_anch_L"/>
    <property type="match status" value="1"/>
</dbReference>
<feature type="domain" description="Ig-like" evidence="2">
    <location>
        <begin position="278"/>
        <end position="368"/>
    </location>
</feature>
<keyword evidence="1" id="KW-0732">Signal</keyword>
<name>A0ABV2LTZ1_9FLAO</name>
<dbReference type="RefSeq" id="WP_354508837.1">
    <property type="nucleotide sequence ID" value="NZ_JBEPMO010000008.1"/>
</dbReference>
<comment type="caution">
    <text evidence="3">The sequence shown here is derived from an EMBL/GenBank/DDBJ whole genome shotgun (WGS) entry which is preliminary data.</text>
</comment>
<feature type="chain" id="PRO_5045728664" evidence="1">
    <location>
        <begin position="22"/>
        <end position="1053"/>
    </location>
</feature>
<evidence type="ECO:0000313" key="3">
    <source>
        <dbReference type="EMBL" id="MET3732023.1"/>
    </source>
</evidence>
<feature type="signal peptide" evidence="1">
    <location>
        <begin position="1"/>
        <end position="21"/>
    </location>
</feature>
<protein>
    <submittedName>
        <fullName evidence="3">Gliding motility-associated-like protein</fullName>
    </submittedName>
</protein>
<organism evidence="3 4">
    <name type="scientific">Moheibacter stercoris</name>
    <dbReference type="NCBI Taxonomy" id="1628251"/>
    <lineage>
        <taxon>Bacteria</taxon>
        <taxon>Pseudomonadati</taxon>
        <taxon>Bacteroidota</taxon>
        <taxon>Flavobacteriia</taxon>
        <taxon>Flavobacteriales</taxon>
        <taxon>Weeksellaceae</taxon>
        <taxon>Moheibacter</taxon>
    </lineage>
</organism>
<gene>
    <name evidence="3" type="ORF">ABID46_001607</name>
</gene>
<reference evidence="3 4" key="1">
    <citation type="submission" date="2024-06" db="EMBL/GenBank/DDBJ databases">
        <title>Genomic Encyclopedia of Type Strains, Phase IV (KMG-IV): sequencing the most valuable type-strain genomes for metagenomic binning, comparative biology and taxonomic classification.</title>
        <authorList>
            <person name="Goeker M."/>
        </authorList>
    </citation>
    <scope>NUCLEOTIDE SEQUENCE [LARGE SCALE GENOMIC DNA]</scope>
    <source>
        <strain evidence="3 4">DSM 29388</strain>
    </source>
</reference>
<evidence type="ECO:0000259" key="2">
    <source>
        <dbReference type="PROSITE" id="PS50835"/>
    </source>
</evidence>
<sequence>MRFSFNRIFIILNFFLANLQAQSILVNPASSPNSNLSAEELTNEVLIDGGVCSEISNFELFDNPGAQFPNANRSWGYFERGTSDFPFEKGIILTSGYARNSVGPSNGTNSDGSWGGDQDLVVLSGGFPSNDATIFEFDFVPFGNEISFNYIFASEEYPDWTCGTFNDVFGFIISGPGIVNDPGLSGKNIALLPNGEPVTINNVNDDGCGDNTFYVGGPFQDIAFGGRTTPLTAFAEVQAGETYHIRLVISDISDNQWDSAVFLEAGSFNLGGTMVDLEGAELGESKVLCDVTSFPLIINLEAENVTYQWYFNDVEIPGAINASYNATETGNYKVVFIANSCNGEKDIDLTFSSSPETEDPEEDYVCTVDGSHVFNLEDYLPEITADFASLSFQLYSTELGAQTQDDNELILNHQNFPVNLGDGIVTVYVRVFNEHGCFEIARISLEVGLGPETQPLPYAICDDDGDGVQTFDLVSFVPNLVTSDPAGLVYEYYLDSAGTELIPNPGSFQNTTNPQIVYVQIYDPSVGENACISLEELTLQVDEFPALQPLILEICDNENDQSEFIDLTSLDFTNNSPINVTYEYFNGIGGALITNPTNFEITSSPLVIQVKVKNEMGNCEDFTTLTIQFLDAPLLVEDIVIVEECSLSDFATFNLGYANAQLVADITGLIFSYHLTEADARSNSGALPINFTNTEVNQIIFVRVENENGCFEIGRIELKTVLIHNELSTATSVCDDPYQPNDGIANFDLTLRHGEIENSLGANGYTIFYFETLEDALSGNNAIPNPTNYQNITSPQTIYARAETNSGACGGIVDFEIEVLEVPEFELDENAYFCNTDIEKIFQFFGNFESYKWTDQDGNVVSTTSQIEFLAEGTYTLEVTETGLSCPAKRDIHVIFDNQPTITNISVEGNTVTIFANGGYAPYQYSYNNGLTWHDHYILNNVPGGIHELLVRSKYGCISEAKVFGVLGIPNFISPNGDGINDYWEIRGLEVHPDAHIQIFDRYGKLFVDRKIDAGFRWDGKYLGNPIPSGDYWYIITISDGKKVSGHISVRNQ</sequence>
<evidence type="ECO:0000256" key="1">
    <source>
        <dbReference type="SAM" id="SignalP"/>
    </source>
</evidence>
<evidence type="ECO:0000313" key="4">
    <source>
        <dbReference type="Proteomes" id="UP001549146"/>
    </source>
</evidence>